<feature type="transmembrane region" description="Helical" evidence="1">
    <location>
        <begin position="159"/>
        <end position="181"/>
    </location>
</feature>
<reference evidence="5" key="1">
    <citation type="submission" date="2022-01" db="EMBL/GenBank/DDBJ databases">
        <title>Lysobacter chinensis sp. nov., a bacterium isolated from cow dung compost.</title>
        <authorList>
            <person name="Zhou L.Y."/>
        </authorList>
    </citation>
    <scope>NUCLEOTIDE SEQUENCE [LARGE SCALE GENOMIC DNA]</scope>
    <source>
        <strain evidence="5">TLK-CK17</strain>
    </source>
</reference>
<dbReference type="PANTHER" id="PTHR30590:SF2">
    <property type="entry name" value="INNER MEMBRANE PROTEIN"/>
    <property type="match status" value="1"/>
</dbReference>
<feature type="domain" description="DUF418" evidence="2">
    <location>
        <begin position="244"/>
        <end position="406"/>
    </location>
</feature>
<evidence type="ECO:0000256" key="1">
    <source>
        <dbReference type="SAM" id="Phobius"/>
    </source>
</evidence>
<feature type="transmembrane region" description="Helical" evidence="1">
    <location>
        <begin position="263"/>
        <end position="281"/>
    </location>
</feature>
<comment type="caution">
    <text evidence="4">The sequence shown here is derived from an EMBL/GenBank/DDBJ whole genome shotgun (WGS) entry which is preliminary data.</text>
</comment>
<reference evidence="4 5" key="2">
    <citation type="submission" date="2022-01" db="EMBL/GenBank/DDBJ databases">
        <title>Lysobacter chinensis sp. nov., a bacterium isolated from cow dung compost.</title>
        <authorList>
            <person name="Liu Y."/>
        </authorList>
    </citation>
    <scope>NUCLEOTIDE SEQUENCE [LARGE SCALE GENOMIC DNA]</scope>
    <source>
        <strain evidence="4 5">TLK-CK17</strain>
    </source>
</reference>
<gene>
    <name evidence="3" type="ORF">L3V18_05145</name>
    <name evidence="4" type="ORF">L3V18_15000</name>
</gene>
<evidence type="ECO:0000313" key="5">
    <source>
        <dbReference type="Proteomes" id="UP001430796"/>
    </source>
</evidence>
<feature type="transmembrane region" description="Helical" evidence="1">
    <location>
        <begin position="368"/>
        <end position="388"/>
    </location>
</feature>
<evidence type="ECO:0000259" key="2">
    <source>
        <dbReference type="Pfam" id="PF04235"/>
    </source>
</evidence>
<dbReference type="Proteomes" id="UP001430796">
    <property type="component" value="Unassembled WGS sequence"/>
</dbReference>
<organism evidence="4 5">
    <name type="scientific">Marilutibacter chinensis</name>
    <dbReference type="NCBI Taxonomy" id="2912247"/>
    <lineage>
        <taxon>Bacteria</taxon>
        <taxon>Pseudomonadati</taxon>
        <taxon>Pseudomonadota</taxon>
        <taxon>Gammaproteobacteria</taxon>
        <taxon>Lysobacterales</taxon>
        <taxon>Lysobacteraceae</taxon>
        <taxon>Marilutibacter</taxon>
    </lineage>
</organism>
<dbReference type="InterPro" id="IPR052529">
    <property type="entry name" value="Bact_Transport_Assoc"/>
</dbReference>
<dbReference type="EMBL" id="JAKJPO010000001">
    <property type="protein sequence ID" value="MCF7221175.1"/>
    <property type="molecule type" value="Genomic_DNA"/>
</dbReference>
<reference evidence="4 5" key="3">
    <citation type="submission" date="2022-01" db="EMBL/GenBank/DDBJ databases">
        <authorList>
            <person name="Zhou L.Y."/>
        </authorList>
    </citation>
    <scope>NUCLEOTIDE SEQUENCE [LARGE SCALE GENOMIC DNA]</scope>
    <source>
        <strain evidence="4 5">TLK-CK17</strain>
    </source>
</reference>
<feature type="transmembrane region" description="Helical" evidence="1">
    <location>
        <begin position="111"/>
        <end position="139"/>
    </location>
</feature>
<proteinExistence type="predicted"/>
<feature type="transmembrane region" description="Helical" evidence="1">
    <location>
        <begin position="227"/>
        <end position="251"/>
    </location>
</feature>
<feature type="transmembrane region" description="Helical" evidence="1">
    <location>
        <begin position="20"/>
        <end position="39"/>
    </location>
</feature>
<evidence type="ECO:0000313" key="4">
    <source>
        <dbReference type="EMBL" id="MCF7223084.1"/>
    </source>
</evidence>
<sequence>MGAGPRTRQDWVPLAGRERIAALDVLRGLALLGIALMNVEWFSAPLVARVDGIDPAASGLDLWLDAASYVLVSGKFWVLFALLFGMGFAVMQARAQEAGRAFAPFYLRRTFALLAIGVVHACLIWSGDILVAYALAALLMLACFSRAPVRGLWAWGGALYYAIAGVVALFALLLALFGGTVDGAGDQAEVARQLALQRDEVVAYTGDSYLAATAFRIRFLLVSLGDTLFFLPMALGVFVFGAWLVRSGAVADADGHRRLFRSFSWGAAPLGLALTLVGVAIDPAPDLVSGAGARPMAAAAFQLAGAPLLSLGYLGWVVLALQRGGRWLRLLAPAGRMALTLYLMQSAVGTLVFYGYGFGLWGQVGRSAQVAGVLVVFVLQLVIAHAWMARFRFGPVEWLWRGLTYRALPPLRRSSGSSPEAAS</sequence>
<dbReference type="Pfam" id="PF04235">
    <property type="entry name" value="DUF418"/>
    <property type="match status" value="1"/>
</dbReference>
<feature type="transmembrane region" description="Helical" evidence="1">
    <location>
        <begin position="301"/>
        <end position="321"/>
    </location>
</feature>
<keyword evidence="1" id="KW-1133">Transmembrane helix</keyword>
<keyword evidence="5" id="KW-1185">Reference proteome</keyword>
<accession>A0ABS9HY43</accession>
<protein>
    <submittedName>
        <fullName evidence="4">DUF418 domain-containing protein</fullName>
    </submittedName>
</protein>
<keyword evidence="1" id="KW-0472">Membrane</keyword>
<evidence type="ECO:0000313" key="3">
    <source>
        <dbReference type="EMBL" id="MCF7221175.1"/>
    </source>
</evidence>
<dbReference type="InterPro" id="IPR007349">
    <property type="entry name" value="DUF418"/>
</dbReference>
<feature type="transmembrane region" description="Helical" evidence="1">
    <location>
        <begin position="341"/>
        <end position="362"/>
    </location>
</feature>
<dbReference type="EMBL" id="JAKJPO010000010">
    <property type="protein sequence ID" value="MCF7223084.1"/>
    <property type="molecule type" value="Genomic_DNA"/>
</dbReference>
<keyword evidence="1" id="KW-0812">Transmembrane</keyword>
<dbReference type="RefSeq" id="WP_237053560.1">
    <property type="nucleotide sequence ID" value="NZ_JAKJPO010000001.1"/>
</dbReference>
<dbReference type="PANTHER" id="PTHR30590">
    <property type="entry name" value="INNER MEMBRANE PROTEIN"/>
    <property type="match status" value="1"/>
</dbReference>
<feature type="transmembrane region" description="Helical" evidence="1">
    <location>
        <begin position="66"/>
        <end position="90"/>
    </location>
</feature>
<name>A0ABS9HY43_9GAMM</name>